<accession>A0A7S8E771</accession>
<evidence type="ECO:0000313" key="3">
    <source>
        <dbReference type="Proteomes" id="UP000594468"/>
    </source>
</evidence>
<dbReference type="AlphaFoldDB" id="A0A7S8E771"/>
<dbReference type="Gene3D" id="2.130.10.10">
    <property type="entry name" value="YVTN repeat-like/Quinoprotein amine dehydrogenase"/>
    <property type="match status" value="1"/>
</dbReference>
<dbReference type="InterPro" id="IPR015943">
    <property type="entry name" value="WD40/YVTN_repeat-like_dom_sf"/>
</dbReference>
<dbReference type="EMBL" id="CP062983">
    <property type="protein sequence ID" value="QPC81617.1"/>
    <property type="molecule type" value="Genomic_DNA"/>
</dbReference>
<evidence type="ECO:0000313" key="2">
    <source>
        <dbReference type="EMBL" id="QPC81617.1"/>
    </source>
</evidence>
<dbReference type="Proteomes" id="UP000594468">
    <property type="component" value="Chromosome"/>
</dbReference>
<dbReference type="SUPFAM" id="SSF110296">
    <property type="entry name" value="Oligoxyloglucan reducing end-specific cellobiohydrolase"/>
    <property type="match status" value="1"/>
</dbReference>
<sequence>MAENSSSGISGRIVLVIITIVPLLLMIGVAVIGLRTENAGEAWSCTADLANGGVMTLTVQPKTVSSVYYEDQIFTYQPVPEGESTVVMQMGVSQPTMTMRCDENIGSAAQVLWVWNEKGMTVSADEGESWHLWEICDEPRPEFGCTPPEHIQAVSFVASGEGSVDVFAPEGSYQVMTEDGGATWQMTMP</sequence>
<keyword evidence="1" id="KW-0472">Membrane</keyword>
<name>A0A7S8E771_9CHLR</name>
<dbReference type="KEGG" id="pmet:G4Y79_18255"/>
<organism evidence="2 3">
    <name type="scientific">Phototrophicus methaneseepsis</name>
    <dbReference type="NCBI Taxonomy" id="2710758"/>
    <lineage>
        <taxon>Bacteria</taxon>
        <taxon>Bacillati</taxon>
        <taxon>Chloroflexota</taxon>
        <taxon>Candidatus Thermofontia</taxon>
        <taxon>Phototrophicales</taxon>
        <taxon>Phototrophicaceae</taxon>
        <taxon>Phototrophicus</taxon>
    </lineage>
</organism>
<feature type="transmembrane region" description="Helical" evidence="1">
    <location>
        <begin position="12"/>
        <end position="34"/>
    </location>
</feature>
<reference evidence="2 3" key="1">
    <citation type="submission" date="2020-02" db="EMBL/GenBank/DDBJ databases">
        <authorList>
            <person name="Zheng R.K."/>
            <person name="Sun C.M."/>
        </authorList>
    </citation>
    <scope>NUCLEOTIDE SEQUENCE [LARGE SCALE GENOMIC DNA]</scope>
    <source>
        <strain evidence="3">rifampicinis</strain>
    </source>
</reference>
<keyword evidence="1" id="KW-1133">Transmembrane helix</keyword>
<keyword evidence="3" id="KW-1185">Reference proteome</keyword>
<protein>
    <submittedName>
        <fullName evidence="2">Uncharacterized protein</fullName>
    </submittedName>
</protein>
<gene>
    <name evidence="2" type="ORF">G4Y79_18255</name>
</gene>
<dbReference type="RefSeq" id="WP_195169688.1">
    <property type="nucleotide sequence ID" value="NZ_CP062983.1"/>
</dbReference>
<evidence type="ECO:0000256" key="1">
    <source>
        <dbReference type="SAM" id="Phobius"/>
    </source>
</evidence>
<proteinExistence type="predicted"/>
<keyword evidence="1" id="KW-0812">Transmembrane</keyword>